<protein>
    <recommendedName>
        <fullName evidence="3">Hint domain-containing protein</fullName>
    </recommendedName>
</protein>
<reference evidence="1 2" key="1">
    <citation type="submission" date="2015-05" db="EMBL/GenBank/DDBJ databases">
        <title>Draft genome of Burkholderia cepacia LK29.</title>
        <authorList>
            <person name="Chan X.Y."/>
        </authorList>
    </citation>
    <scope>NUCLEOTIDE SEQUENCE [LARGE SCALE GENOMIC DNA]</scope>
    <source>
        <strain evidence="1 2">LK29</strain>
    </source>
</reference>
<dbReference type="Proteomes" id="UP000036338">
    <property type="component" value="Unassembled WGS sequence"/>
</dbReference>
<sequence length="799" mass="86162">MTTLEGNWADVGKLSEALPPEGANPIGSRARAIYVNRIQGATPGNYSQLFGTGRSFRSIFFSNYAPDAEAGNLASLVGFSDDFWRQFSVAALCQQMYAVTSSLRRQLLIDDIDRDIAAWNASLRAHGAHWYAYVAAVTDGVIKSALAPFSRTAVDMAAARTDYIRGLTSDAWINMKRTQDATGNWPDRDWELFHHWIKLVALGARDAEIDSTISTVVSKGLPVPQQLMAGNWLGWSNWMLQNLGGADLSDATGAMLKEVCNTYPGSQWPSCMREANSYEFTANSQPGSRYRHVPGGSCFAPGSMVVLADGTLKAIESIRSGDEVRTPRGKRSVVLRAAPMRSDRPLFRFAGVDFAFTSGHPFLIHASKAGSNGEYAAVNPEHLAASIPGFNQFGIRRLGADGAPDLICHAPEGEAALRPVQPRDIEPAPLEGVETLYDLVLEPDGDDRSEYFIGDRTTQLLVSSELPRFLSAPATTAVMLHLLKECAGPALSILHRVPDTAVHDLLNIALDSIALDLLPVAVASSQSLHVDSRSDVPLLTPGVSASLTSAVSAFAARFSTTSTLGYDQRMGAFLDLFLSKFAHQFHDAVRQGWRRFDLAPEDESAVLAVSIRGLEFFEALDVPPLSDAELSLTLQYGQQAIAHTVPVDVLASTAGCLYVGDGAAYISGWRQAADTASSARLRVALRRRSDRKDAEFVGVAYSPFPGCSGFLSTCHPVLAGDGRMVGRVTLDVRCLAEPVRTSEEAARAAWTSADEAAFAARLAQAAAARFVERFKLALLTYQGKAVTAAARDLRLMAAD</sequence>
<name>A0A0J5Z229_BURCE</name>
<dbReference type="InterPro" id="IPR036844">
    <property type="entry name" value="Hint_dom_sf"/>
</dbReference>
<evidence type="ECO:0000313" key="1">
    <source>
        <dbReference type="EMBL" id="KML43838.1"/>
    </source>
</evidence>
<accession>A0A0J5Z229</accession>
<proteinExistence type="predicted"/>
<dbReference type="PROSITE" id="PS50817">
    <property type="entry name" value="INTEIN_N_TER"/>
    <property type="match status" value="1"/>
</dbReference>
<evidence type="ECO:0008006" key="3">
    <source>
        <dbReference type="Google" id="ProtNLM"/>
    </source>
</evidence>
<comment type="caution">
    <text evidence="1">The sequence shown here is derived from an EMBL/GenBank/DDBJ whole genome shotgun (WGS) entry which is preliminary data.</text>
</comment>
<dbReference type="InterPro" id="IPR006141">
    <property type="entry name" value="Intein_N"/>
</dbReference>
<gene>
    <name evidence="1" type="ORF">VL15_37110</name>
</gene>
<dbReference type="RefSeq" id="WP_048251843.1">
    <property type="nucleotide sequence ID" value="NZ_LDWR01000096.1"/>
</dbReference>
<dbReference type="GO" id="GO:0016539">
    <property type="term" value="P:intein-mediated protein splicing"/>
    <property type="evidence" value="ECO:0007669"/>
    <property type="project" value="InterPro"/>
</dbReference>
<dbReference type="PATRIC" id="fig|292.27.peg.8725"/>
<dbReference type="SUPFAM" id="SSF51294">
    <property type="entry name" value="Hedgehog/intein (Hint) domain"/>
    <property type="match status" value="1"/>
</dbReference>
<dbReference type="Gene3D" id="2.170.16.10">
    <property type="entry name" value="Hedgehog/Intein (Hint) domain"/>
    <property type="match status" value="1"/>
</dbReference>
<organism evidence="1 2">
    <name type="scientific">Burkholderia cepacia</name>
    <name type="common">Pseudomonas cepacia</name>
    <dbReference type="NCBI Taxonomy" id="292"/>
    <lineage>
        <taxon>Bacteria</taxon>
        <taxon>Pseudomonadati</taxon>
        <taxon>Pseudomonadota</taxon>
        <taxon>Betaproteobacteria</taxon>
        <taxon>Burkholderiales</taxon>
        <taxon>Burkholderiaceae</taxon>
        <taxon>Burkholderia</taxon>
        <taxon>Burkholderia cepacia complex</taxon>
    </lineage>
</organism>
<dbReference type="EMBL" id="LDWR01000096">
    <property type="protein sequence ID" value="KML43838.1"/>
    <property type="molecule type" value="Genomic_DNA"/>
</dbReference>
<evidence type="ECO:0000313" key="2">
    <source>
        <dbReference type="Proteomes" id="UP000036338"/>
    </source>
</evidence>
<dbReference type="AlphaFoldDB" id="A0A0J5Z229"/>